<dbReference type="HOGENOM" id="CLU_2671150_0_0_1"/>
<organism evidence="1">
    <name type="scientific">Fusarium oxysporum f. sp. vasinfectum 25433</name>
    <dbReference type="NCBI Taxonomy" id="1089449"/>
    <lineage>
        <taxon>Eukaryota</taxon>
        <taxon>Fungi</taxon>
        <taxon>Dikarya</taxon>
        <taxon>Ascomycota</taxon>
        <taxon>Pezizomycotina</taxon>
        <taxon>Sordariomycetes</taxon>
        <taxon>Hypocreomycetidae</taxon>
        <taxon>Hypocreales</taxon>
        <taxon>Nectriaceae</taxon>
        <taxon>Fusarium</taxon>
        <taxon>Fusarium oxysporum species complex</taxon>
    </lineage>
</organism>
<dbReference type="AlphaFoldDB" id="X0LYU5"/>
<dbReference type="Proteomes" id="UP000030701">
    <property type="component" value="Unassembled WGS sequence"/>
</dbReference>
<gene>
    <name evidence="1" type="ORF">FOTG_17923</name>
</gene>
<reference evidence="1" key="2">
    <citation type="submission" date="2012-05" db="EMBL/GenBank/DDBJ databases">
        <title>The Genome Annotation of Fusarium oxysporum Cotton.</title>
        <authorList>
            <consortium name="The Broad Institute Genomics Platform"/>
            <person name="Ma L.-J."/>
            <person name="Corby-Kistler H."/>
            <person name="Broz K."/>
            <person name="Gale L.R."/>
            <person name="Jonkers W."/>
            <person name="O'Donnell K."/>
            <person name="Ploetz R."/>
            <person name="Steinberg C."/>
            <person name="Schwartz D.C."/>
            <person name="VanEtten H."/>
            <person name="Zhou S."/>
            <person name="Young S.K."/>
            <person name="Zeng Q."/>
            <person name="Gargeya S."/>
            <person name="Fitzgerald M."/>
            <person name="Abouelleil A."/>
            <person name="Alvarado L."/>
            <person name="Chapman S.B."/>
            <person name="Gainer-Dewar J."/>
            <person name="Goldberg J."/>
            <person name="Griggs A."/>
            <person name="Gujja S."/>
            <person name="Hansen M."/>
            <person name="Howarth C."/>
            <person name="Imamovic A."/>
            <person name="Ireland A."/>
            <person name="Larimer J."/>
            <person name="McCowan C."/>
            <person name="Murphy C."/>
            <person name="Pearson M."/>
            <person name="Poon T.W."/>
            <person name="Priest M."/>
            <person name="Roberts A."/>
            <person name="Saif S."/>
            <person name="Shea T."/>
            <person name="Sykes S."/>
            <person name="Wortman J."/>
            <person name="Nusbaum C."/>
            <person name="Birren B."/>
        </authorList>
    </citation>
    <scope>NUCLEOTIDE SEQUENCE</scope>
    <source>
        <strain evidence="1">25433</strain>
    </source>
</reference>
<accession>X0LYU5</accession>
<evidence type="ECO:0000313" key="1">
    <source>
        <dbReference type="EMBL" id="EXM13635.1"/>
    </source>
</evidence>
<dbReference type="EMBL" id="JH658128">
    <property type="protein sequence ID" value="EXM13635.1"/>
    <property type="molecule type" value="Genomic_DNA"/>
</dbReference>
<protein>
    <submittedName>
        <fullName evidence="1">Uncharacterized protein</fullName>
    </submittedName>
</protein>
<sequence>MERRMCSIWKIKTICFYVRLQNVFKTIMMKVQFRWGLTRMSLKIVHVMDTALTCWKTSLISVAALLLQRPYSIIG</sequence>
<name>X0LYU5_FUSOX</name>
<reference evidence="1" key="1">
    <citation type="submission" date="2011-11" db="EMBL/GenBank/DDBJ databases">
        <title>The Genome Sequence of Fusarium oxysporum Cotton.</title>
        <authorList>
            <consortium name="The Broad Institute Genome Sequencing Platform"/>
            <person name="Ma L.-J."/>
            <person name="Gale L.R."/>
            <person name="Schwartz D.C."/>
            <person name="Zhou S."/>
            <person name="Corby-Kistler H."/>
            <person name="Young S.K."/>
            <person name="Zeng Q."/>
            <person name="Gargeya S."/>
            <person name="Fitzgerald M."/>
            <person name="Haas B."/>
            <person name="Abouelleil A."/>
            <person name="Alvarado L."/>
            <person name="Arachchi H.M."/>
            <person name="Berlin A."/>
            <person name="Brown A."/>
            <person name="Chapman S.B."/>
            <person name="Chen Z."/>
            <person name="Dunbar C."/>
            <person name="Freedman E."/>
            <person name="Gearin G."/>
            <person name="Goldberg J."/>
            <person name="Griggs A."/>
            <person name="Gujja S."/>
            <person name="Heiman D."/>
            <person name="Howarth C."/>
            <person name="Larson L."/>
            <person name="Lui A."/>
            <person name="MacDonald P.J.P."/>
            <person name="Montmayeur A."/>
            <person name="Murphy C."/>
            <person name="Neiman D."/>
            <person name="Pearson M."/>
            <person name="Priest M."/>
            <person name="Roberts A."/>
            <person name="Saif S."/>
            <person name="Shea T."/>
            <person name="Shenoy N."/>
            <person name="Sisk P."/>
            <person name="Stolte C."/>
            <person name="Sykes S."/>
            <person name="Wortman J."/>
            <person name="Nusbaum C."/>
            <person name="Birren B."/>
        </authorList>
    </citation>
    <scope>NUCLEOTIDE SEQUENCE [LARGE SCALE GENOMIC DNA]</scope>
    <source>
        <strain evidence="1">25433</strain>
    </source>
</reference>
<proteinExistence type="predicted"/>